<sequence length="344" mass="39089">MMTWGSGGNNSSHRNIDDSMNKAPADIMSVRQTRTSHLQLKVMRALAVDACTFRQVRTWVHVKVFYKNTLYTTETVKDMGKNPIWATISEEANWFPFDFTEQDDIVTLELFNRNNDSIGIAKLKFRDVSGMSPESTPEERILPVMVPVLGWKKEKQSGQLVVLTQMKRSEASGEYGDLILTLRKGYLKGATSRISKVSDIQAYLTYRHVTFKSDKLHKTGDKFVWLEGSGGTFNFLINKTDPNDKIKIQVFNHRLLAGECDILLESLKKVEAITLPLLLKDKPVGSIEVTTFLKAVTVDLNASDNPKEALNKREELVIKLERQKKLFEKSPHIANFLALRTQRP</sequence>
<evidence type="ECO:0008006" key="5">
    <source>
        <dbReference type="Google" id="ProtNLM"/>
    </source>
</evidence>
<organism evidence="2">
    <name type="scientific">Physcomitrium patens</name>
    <name type="common">Spreading-leaved earth moss</name>
    <name type="synonym">Physcomitrella patens</name>
    <dbReference type="NCBI Taxonomy" id="3218"/>
    <lineage>
        <taxon>Eukaryota</taxon>
        <taxon>Viridiplantae</taxon>
        <taxon>Streptophyta</taxon>
        <taxon>Embryophyta</taxon>
        <taxon>Bryophyta</taxon>
        <taxon>Bryophytina</taxon>
        <taxon>Bryopsida</taxon>
        <taxon>Funariidae</taxon>
        <taxon>Funariales</taxon>
        <taxon>Funariaceae</taxon>
        <taxon>Physcomitrium</taxon>
    </lineage>
</organism>
<dbReference type="RefSeq" id="XP_024374941.1">
    <property type="nucleotide sequence ID" value="XM_024519173.2"/>
</dbReference>
<dbReference type="Gene3D" id="2.60.40.150">
    <property type="entry name" value="C2 domain"/>
    <property type="match status" value="1"/>
</dbReference>
<name>A0A2K1KL25_PHYPA</name>
<dbReference type="AlphaFoldDB" id="A0A2K1KL25"/>
<evidence type="ECO:0000313" key="4">
    <source>
        <dbReference type="Proteomes" id="UP000006727"/>
    </source>
</evidence>
<dbReference type="InterPro" id="IPR035892">
    <property type="entry name" value="C2_domain_sf"/>
</dbReference>
<keyword evidence="4" id="KW-1185">Reference proteome</keyword>
<reference evidence="3" key="3">
    <citation type="submission" date="2020-12" db="UniProtKB">
        <authorList>
            <consortium name="EnsemblPlants"/>
        </authorList>
    </citation>
    <scope>IDENTIFICATION</scope>
</reference>
<dbReference type="EMBL" id="ABEU02000005">
    <property type="protein sequence ID" value="PNR54463.1"/>
    <property type="molecule type" value="Genomic_DNA"/>
</dbReference>
<proteinExistence type="predicted"/>
<dbReference type="Gramene" id="Pp3c5_25250V3.2">
    <property type="protein sequence ID" value="Pp3c5_25250V3.2"/>
    <property type="gene ID" value="Pp3c5_25250"/>
</dbReference>
<reference evidence="2 4" key="2">
    <citation type="journal article" date="2018" name="Plant J.">
        <title>The Physcomitrella patens chromosome-scale assembly reveals moss genome structure and evolution.</title>
        <authorList>
            <person name="Lang D."/>
            <person name="Ullrich K.K."/>
            <person name="Murat F."/>
            <person name="Fuchs J."/>
            <person name="Jenkins J."/>
            <person name="Haas F.B."/>
            <person name="Piednoel M."/>
            <person name="Gundlach H."/>
            <person name="Van Bel M."/>
            <person name="Meyberg R."/>
            <person name="Vives C."/>
            <person name="Morata J."/>
            <person name="Symeonidi A."/>
            <person name="Hiss M."/>
            <person name="Muchero W."/>
            <person name="Kamisugi Y."/>
            <person name="Saleh O."/>
            <person name="Blanc G."/>
            <person name="Decker E.L."/>
            <person name="van Gessel N."/>
            <person name="Grimwood J."/>
            <person name="Hayes R.D."/>
            <person name="Graham S.W."/>
            <person name="Gunter L.E."/>
            <person name="McDaniel S.F."/>
            <person name="Hoernstein S.N.W."/>
            <person name="Larsson A."/>
            <person name="Li F.W."/>
            <person name="Perroud P.F."/>
            <person name="Phillips J."/>
            <person name="Ranjan P."/>
            <person name="Rokshar D.S."/>
            <person name="Rothfels C.J."/>
            <person name="Schneider L."/>
            <person name="Shu S."/>
            <person name="Stevenson D.W."/>
            <person name="Thummler F."/>
            <person name="Tillich M."/>
            <person name="Villarreal Aguilar J.C."/>
            <person name="Widiez T."/>
            <person name="Wong G.K."/>
            <person name="Wymore A."/>
            <person name="Zhang Y."/>
            <person name="Zimmer A.D."/>
            <person name="Quatrano R.S."/>
            <person name="Mayer K.F.X."/>
            <person name="Goodstein D."/>
            <person name="Casacuberta J.M."/>
            <person name="Vandepoele K."/>
            <person name="Reski R."/>
            <person name="Cuming A.C."/>
            <person name="Tuskan G.A."/>
            <person name="Maumus F."/>
            <person name="Salse J."/>
            <person name="Schmutz J."/>
            <person name="Rensing S.A."/>
        </authorList>
    </citation>
    <scope>NUCLEOTIDE SEQUENCE [LARGE SCALE GENOMIC DNA]</scope>
    <source>
        <strain evidence="3 4">cv. Gransden 2004</strain>
    </source>
</reference>
<dbReference type="GeneID" id="112282044"/>
<reference evidence="2 4" key="1">
    <citation type="journal article" date="2008" name="Science">
        <title>The Physcomitrella genome reveals evolutionary insights into the conquest of land by plants.</title>
        <authorList>
            <person name="Rensing S."/>
            <person name="Lang D."/>
            <person name="Zimmer A."/>
            <person name="Terry A."/>
            <person name="Salamov A."/>
            <person name="Shapiro H."/>
            <person name="Nishiyama T."/>
            <person name="Perroud P.-F."/>
            <person name="Lindquist E."/>
            <person name="Kamisugi Y."/>
            <person name="Tanahashi T."/>
            <person name="Sakakibara K."/>
            <person name="Fujita T."/>
            <person name="Oishi K."/>
            <person name="Shin-I T."/>
            <person name="Kuroki Y."/>
            <person name="Toyoda A."/>
            <person name="Suzuki Y."/>
            <person name="Hashimoto A."/>
            <person name="Yamaguchi K."/>
            <person name="Sugano A."/>
            <person name="Kohara Y."/>
            <person name="Fujiyama A."/>
            <person name="Anterola A."/>
            <person name="Aoki S."/>
            <person name="Ashton N."/>
            <person name="Barbazuk W.B."/>
            <person name="Barker E."/>
            <person name="Bennetzen J."/>
            <person name="Bezanilla M."/>
            <person name="Blankenship R."/>
            <person name="Cho S.H."/>
            <person name="Dutcher S."/>
            <person name="Estelle M."/>
            <person name="Fawcett J.A."/>
            <person name="Gundlach H."/>
            <person name="Hanada K."/>
            <person name="Heyl A."/>
            <person name="Hicks K.A."/>
            <person name="Hugh J."/>
            <person name="Lohr M."/>
            <person name="Mayer K."/>
            <person name="Melkozernov A."/>
            <person name="Murata T."/>
            <person name="Nelson D."/>
            <person name="Pils B."/>
            <person name="Prigge M."/>
            <person name="Reiss B."/>
            <person name="Renner T."/>
            <person name="Rombauts S."/>
            <person name="Rushton P."/>
            <person name="Sanderfoot A."/>
            <person name="Schween G."/>
            <person name="Shiu S.-H."/>
            <person name="Stueber K."/>
            <person name="Theodoulou F.L."/>
            <person name="Tu H."/>
            <person name="Van de Peer Y."/>
            <person name="Verrier P.J."/>
            <person name="Waters E."/>
            <person name="Wood A."/>
            <person name="Yang L."/>
            <person name="Cove D."/>
            <person name="Cuming A."/>
            <person name="Hasebe M."/>
            <person name="Lucas S."/>
            <person name="Mishler D.B."/>
            <person name="Reski R."/>
            <person name="Grigoriev I."/>
            <person name="Quatrano R.S."/>
            <person name="Boore J.L."/>
        </authorList>
    </citation>
    <scope>NUCLEOTIDE SEQUENCE [LARGE SCALE GENOMIC DNA]</scope>
    <source>
        <strain evidence="3 4">cv. Gransden 2004</strain>
    </source>
</reference>
<protein>
    <recommendedName>
        <fullName evidence="5">C2 domain-containing protein</fullName>
    </recommendedName>
</protein>
<dbReference type="Gramene" id="Pp3c5_25250V3.1">
    <property type="protein sequence ID" value="Pp3c5_25250V3.1"/>
    <property type="gene ID" value="Pp3c5_25250"/>
</dbReference>
<accession>A0A2K1KL25</accession>
<gene>
    <name evidence="3" type="primary">LOC112282044</name>
    <name evidence="2" type="ORF">PHYPA_008140</name>
</gene>
<feature type="region of interest" description="Disordered" evidence="1">
    <location>
        <begin position="1"/>
        <end position="20"/>
    </location>
</feature>
<evidence type="ECO:0000256" key="1">
    <source>
        <dbReference type="SAM" id="MobiDB-lite"/>
    </source>
</evidence>
<dbReference type="EnsemblPlants" id="Pp3c5_25250V3.2">
    <property type="protein sequence ID" value="Pp3c5_25250V3.2"/>
    <property type="gene ID" value="Pp3c5_25250"/>
</dbReference>
<dbReference type="Proteomes" id="UP000006727">
    <property type="component" value="Chromosome 5"/>
</dbReference>
<evidence type="ECO:0000313" key="2">
    <source>
        <dbReference type="EMBL" id="PNR54463.1"/>
    </source>
</evidence>
<dbReference type="EnsemblPlants" id="Pp3c5_25250V3.1">
    <property type="protein sequence ID" value="Pp3c5_25250V3.1"/>
    <property type="gene ID" value="Pp3c5_25250"/>
</dbReference>
<evidence type="ECO:0000313" key="3">
    <source>
        <dbReference type="EnsemblPlants" id="Pp3c5_25250V3.1"/>
    </source>
</evidence>
<dbReference type="SUPFAM" id="SSF49562">
    <property type="entry name" value="C2 domain (Calcium/lipid-binding domain, CaLB)"/>
    <property type="match status" value="1"/>
</dbReference>